<name>A0A1C7NNB5_9FUNG</name>
<keyword evidence="2" id="KW-1185">Reference proteome</keyword>
<sequence length="60" mass="7194">MLKSSDLLYHCFKFHWQKLEERTRPVHPYNDIPKHGLNKYLMVSSQISKGKKQSDTFDEI</sequence>
<evidence type="ECO:0000313" key="1">
    <source>
        <dbReference type="EMBL" id="OBZ90508.1"/>
    </source>
</evidence>
<dbReference type="Proteomes" id="UP000093000">
    <property type="component" value="Unassembled WGS sequence"/>
</dbReference>
<accession>A0A1C7NNB5</accession>
<dbReference type="InParanoid" id="A0A1C7NNB5"/>
<proteinExistence type="predicted"/>
<dbReference type="AlphaFoldDB" id="A0A1C7NNB5"/>
<comment type="caution">
    <text evidence="1">The sequence shown here is derived from an EMBL/GenBank/DDBJ whole genome shotgun (WGS) entry which is preliminary data.</text>
</comment>
<evidence type="ECO:0000313" key="2">
    <source>
        <dbReference type="Proteomes" id="UP000093000"/>
    </source>
</evidence>
<dbReference type="EMBL" id="LUGH01000046">
    <property type="protein sequence ID" value="OBZ90508.1"/>
    <property type="molecule type" value="Genomic_DNA"/>
</dbReference>
<organism evidence="1 2">
    <name type="scientific">Choanephora cucurbitarum</name>
    <dbReference type="NCBI Taxonomy" id="101091"/>
    <lineage>
        <taxon>Eukaryota</taxon>
        <taxon>Fungi</taxon>
        <taxon>Fungi incertae sedis</taxon>
        <taxon>Mucoromycota</taxon>
        <taxon>Mucoromycotina</taxon>
        <taxon>Mucoromycetes</taxon>
        <taxon>Mucorales</taxon>
        <taxon>Mucorineae</taxon>
        <taxon>Choanephoraceae</taxon>
        <taxon>Choanephoroideae</taxon>
        <taxon>Choanephora</taxon>
    </lineage>
</organism>
<protein>
    <submittedName>
        <fullName evidence="1">Uncharacterized protein</fullName>
    </submittedName>
</protein>
<gene>
    <name evidence="1" type="ORF">A0J61_01447</name>
</gene>
<reference evidence="1 2" key="1">
    <citation type="submission" date="2016-03" db="EMBL/GenBank/DDBJ databases">
        <title>Choanephora cucurbitarum.</title>
        <authorList>
            <person name="Min B."/>
            <person name="Park H."/>
            <person name="Park J.-H."/>
            <person name="Shin H.-D."/>
            <person name="Choi I.-G."/>
        </authorList>
    </citation>
    <scope>NUCLEOTIDE SEQUENCE [LARGE SCALE GENOMIC DNA]</scope>
    <source>
        <strain evidence="1 2">KUS-F28377</strain>
    </source>
</reference>